<sequence length="111" mass="12901">MSKGKRKNGTNTIQRRSYAEYGIGRQRIEELQSGCRTGIYPPEILKAACRGLEAISPWILLSVRQDKSFDTLAVRWELGEIEKPPFCRTDFYLCRRRFFANLDKELKERGA</sequence>
<gene>
    <name evidence="1" type="ORF">E5329_26600</name>
</gene>
<keyword evidence="2" id="KW-1185">Reference proteome</keyword>
<accession>A0AC61RN44</accession>
<name>A0AC61RN44_9FIRM</name>
<evidence type="ECO:0000313" key="1">
    <source>
        <dbReference type="EMBL" id="TGY87513.1"/>
    </source>
</evidence>
<evidence type="ECO:0000313" key="2">
    <source>
        <dbReference type="Proteomes" id="UP000304953"/>
    </source>
</evidence>
<dbReference type="Proteomes" id="UP000304953">
    <property type="component" value="Unassembled WGS sequence"/>
</dbReference>
<proteinExistence type="predicted"/>
<organism evidence="1 2">
    <name type="scientific">Petralouisia muris</name>
    <dbReference type="NCBI Taxonomy" id="3032872"/>
    <lineage>
        <taxon>Bacteria</taxon>
        <taxon>Bacillati</taxon>
        <taxon>Bacillota</taxon>
        <taxon>Clostridia</taxon>
        <taxon>Lachnospirales</taxon>
        <taxon>Lachnospiraceae</taxon>
        <taxon>Petralouisia</taxon>
    </lineage>
</organism>
<reference evidence="1" key="1">
    <citation type="submission" date="2019-04" db="EMBL/GenBank/DDBJ databases">
        <title>Microbes associate with the intestines of laboratory mice.</title>
        <authorList>
            <person name="Navarre W."/>
            <person name="Wong E."/>
            <person name="Huang K."/>
            <person name="Tropini C."/>
            <person name="Ng K."/>
            <person name="Yu B."/>
        </authorList>
    </citation>
    <scope>NUCLEOTIDE SEQUENCE</scope>
    <source>
        <strain evidence="1">NM01_1-7b</strain>
    </source>
</reference>
<comment type="caution">
    <text evidence="1">The sequence shown here is derived from an EMBL/GenBank/DDBJ whole genome shotgun (WGS) entry which is preliminary data.</text>
</comment>
<protein>
    <submittedName>
        <fullName evidence="1">Uncharacterized protein</fullName>
    </submittedName>
</protein>
<dbReference type="EMBL" id="SRYA01000113">
    <property type="protein sequence ID" value="TGY87513.1"/>
    <property type="molecule type" value="Genomic_DNA"/>
</dbReference>